<name>A0A4V4HDX4_DENBC</name>
<evidence type="ECO:0000313" key="2">
    <source>
        <dbReference type="Proteomes" id="UP000297245"/>
    </source>
</evidence>
<feature type="non-terminal residue" evidence="1">
    <location>
        <position position="97"/>
    </location>
</feature>
<accession>A0A4V4HDX4</accession>
<dbReference type="AlphaFoldDB" id="A0A4V4HDX4"/>
<gene>
    <name evidence="1" type="ORF">K435DRAFT_915970</name>
</gene>
<dbReference type="EMBL" id="ML179389">
    <property type="protein sequence ID" value="THU88915.1"/>
    <property type="molecule type" value="Genomic_DNA"/>
</dbReference>
<organism evidence="1 2">
    <name type="scientific">Dendrothele bispora (strain CBS 962.96)</name>
    <dbReference type="NCBI Taxonomy" id="1314807"/>
    <lineage>
        <taxon>Eukaryota</taxon>
        <taxon>Fungi</taxon>
        <taxon>Dikarya</taxon>
        <taxon>Basidiomycota</taxon>
        <taxon>Agaricomycotina</taxon>
        <taxon>Agaricomycetes</taxon>
        <taxon>Agaricomycetidae</taxon>
        <taxon>Agaricales</taxon>
        <taxon>Agaricales incertae sedis</taxon>
        <taxon>Dendrothele</taxon>
    </lineage>
</organism>
<dbReference type="OrthoDB" id="3365698at2759"/>
<evidence type="ECO:0000313" key="1">
    <source>
        <dbReference type="EMBL" id="THU88915.1"/>
    </source>
</evidence>
<protein>
    <submittedName>
        <fullName evidence="1">Uncharacterized protein</fullName>
    </submittedName>
</protein>
<proteinExistence type="predicted"/>
<reference evidence="1 2" key="1">
    <citation type="journal article" date="2019" name="Nat. Ecol. Evol.">
        <title>Megaphylogeny resolves global patterns of mushroom evolution.</title>
        <authorList>
            <person name="Varga T."/>
            <person name="Krizsan K."/>
            <person name="Foldi C."/>
            <person name="Dima B."/>
            <person name="Sanchez-Garcia M."/>
            <person name="Sanchez-Ramirez S."/>
            <person name="Szollosi G.J."/>
            <person name="Szarkandi J.G."/>
            <person name="Papp V."/>
            <person name="Albert L."/>
            <person name="Andreopoulos W."/>
            <person name="Angelini C."/>
            <person name="Antonin V."/>
            <person name="Barry K.W."/>
            <person name="Bougher N.L."/>
            <person name="Buchanan P."/>
            <person name="Buyck B."/>
            <person name="Bense V."/>
            <person name="Catcheside P."/>
            <person name="Chovatia M."/>
            <person name="Cooper J."/>
            <person name="Damon W."/>
            <person name="Desjardin D."/>
            <person name="Finy P."/>
            <person name="Geml J."/>
            <person name="Haridas S."/>
            <person name="Hughes K."/>
            <person name="Justo A."/>
            <person name="Karasinski D."/>
            <person name="Kautmanova I."/>
            <person name="Kiss B."/>
            <person name="Kocsube S."/>
            <person name="Kotiranta H."/>
            <person name="LaButti K.M."/>
            <person name="Lechner B.E."/>
            <person name="Liimatainen K."/>
            <person name="Lipzen A."/>
            <person name="Lukacs Z."/>
            <person name="Mihaltcheva S."/>
            <person name="Morgado L.N."/>
            <person name="Niskanen T."/>
            <person name="Noordeloos M.E."/>
            <person name="Ohm R.A."/>
            <person name="Ortiz-Santana B."/>
            <person name="Ovrebo C."/>
            <person name="Racz N."/>
            <person name="Riley R."/>
            <person name="Savchenko A."/>
            <person name="Shiryaev A."/>
            <person name="Soop K."/>
            <person name="Spirin V."/>
            <person name="Szebenyi C."/>
            <person name="Tomsovsky M."/>
            <person name="Tulloss R.E."/>
            <person name="Uehling J."/>
            <person name="Grigoriev I.V."/>
            <person name="Vagvolgyi C."/>
            <person name="Papp T."/>
            <person name="Martin F.M."/>
            <person name="Miettinen O."/>
            <person name="Hibbett D.S."/>
            <person name="Nagy L.G."/>
        </authorList>
    </citation>
    <scope>NUCLEOTIDE SEQUENCE [LARGE SCALE GENOMIC DNA]</scope>
    <source>
        <strain evidence="1 2">CBS 962.96</strain>
    </source>
</reference>
<dbReference type="Proteomes" id="UP000297245">
    <property type="component" value="Unassembled WGS sequence"/>
</dbReference>
<keyword evidence="2" id="KW-1185">Reference proteome</keyword>
<sequence length="97" mass="11115">MSRWRDIVISSPSLWSRMTVNFTYPRVCHAKPLIELYLFRSKSAPLSLHLVLFGMPRGGPEDTEHLYAMSVLGLLLSAVERWEHADLDTSDFFGFEA</sequence>